<dbReference type="EMBL" id="CALNXI010001732">
    <property type="protein sequence ID" value="CAH3175930.1"/>
    <property type="molecule type" value="Genomic_DNA"/>
</dbReference>
<evidence type="ECO:0000313" key="1">
    <source>
        <dbReference type="EMBL" id="CAH3175930.1"/>
    </source>
</evidence>
<proteinExistence type="predicted"/>
<organism evidence="1 2">
    <name type="scientific">Porites evermanni</name>
    <dbReference type="NCBI Taxonomy" id="104178"/>
    <lineage>
        <taxon>Eukaryota</taxon>
        <taxon>Metazoa</taxon>
        <taxon>Cnidaria</taxon>
        <taxon>Anthozoa</taxon>
        <taxon>Hexacorallia</taxon>
        <taxon>Scleractinia</taxon>
        <taxon>Fungiina</taxon>
        <taxon>Poritidae</taxon>
        <taxon>Porites</taxon>
    </lineage>
</organism>
<protein>
    <submittedName>
        <fullName evidence="1">Uncharacterized protein</fullName>
    </submittedName>
</protein>
<reference evidence="1 2" key="1">
    <citation type="submission" date="2022-05" db="EMBL/GenBank/DDBJ databases">
        <authorList>
            <consortium name="Genoscope - CEA"/>
            <person name="William W."/>
        </authorList>
    </citation>
    <scope>NUCLEOTIDE SEQUENCE [LARGE SCALE GENOMIC DNA]</scope>
</reference>
<comment type="caution">
    <text evidence="1">The sequence shown here is derived from an EMBL/GenBank/DDBJ whole genome shotgun (WGS) entry which is preliminary data.</text>
</comment>
<keyword evidence="2" id="KW-1185">Reference proteome</keyword>
<sequence length="70" mass="8128">MKDQVEQLKRFGKTATAIVSPQSAHTIYLSNRCNFMMARYHSLEERKLPIACGDTPLKRVSYWAYTWTST</sequence>
<accession>A0ABN8R977</accession>
<name>A0ABN8R977_9CNID</name>
<gene>
    <name evidence="1" type="ORF">PEVE_00010403</name>
</gene>
<dbReference type="Proteomes" id="UP001159427">
    <property type="component" value="Unassembled WGS sequence"/>
</dbReference>
<evidence type="ECO:0000313" key="2">
    <source>
        <dbReference type="Proteomes" id="UP001159427"/>
    </source>
</evidence>